<evidence type="ECO:0000313" key="2">
    <source>
        <dbReference type="RefSeq" id="XP_012939412.1"/>
    </source>
</evidence>
<evidence type="ECO:0000313" key="1">
    <source>
        <dbReference type="Proteomes" id="UP000694888"/>
    </source>
</evidence>
<proteinExistence type="predicted"/>
<keyword evidence="1" id="KW-1185">Reference proteome</keyword>
<name>A0ABM1A2C2_APLCA</name>
<dbReference type="Proteomes" id="UP000694888">
    <property type="component" value="Unplaced"/>
</dbReference>
<dbReference type="GeneID" id="106012117"/>
<organism evidence="1 2">
    <name type="scientific">Aplysia californica</name>
    <name type="common">California sea hare</name>
    <dbReference type="NCBI Taxonomy" id="6500"/>
    <lineage>
        <taxon>Eukaryota</taxon>
        <taxon>Metazoa</taxon>
        <taxon>Spiralia</taxon>
        <taxon>Lophotrochozoa</taxon>
        <taxon>Mollusca</taxon>
        <taxon>Gastropoda</taxon>
        <taxon>Heterobranchia</taxon>
        <taxon>Euthyneura</taxon>
        <taxon>Tectipleura</taxon>
        <taxon>Aplysiida</taxon>
        <taxon>Aplysioidea</taxon>
        <taxon>Aplysiidae</taxon>
        <taxon>Aplysia</taxon>
    </lineage>
</organism>
<sequence length="166" mass="19595">MATFKTVEEGIKESLANVHPPWKVIWQRVPWRRVSNADTQARNRRPTVDRNTATETRNYWRPKIPRIIPRAKSCPANFLPFLTMAVLLYYEQGDKICRMFCRRDDCPEEKFRSRYVLQPCRPEVRRIRQVVHKGHCDCPLVQCKDKNKNKKKKCPPIAFAPCSPKT</sequence>
<protein>
    <submittedName>
        <fullName evidence="2">Uncharacterized protein LOC106012117</fullName>
    </submittedName>
</protein>
<gene>
    <name evidence="2" type="primary">LOC106012117</name>
</gene>
<reference evidence="2" key="1">
    <citation type="submission" date="2025-08" db="UniProtKB">
        <authorList>
            <consortium name="RefSeq"/>
        </authorList>
    </citation>
    <scope>IDENTIFICATION</scope>
</reference>
<dbReference type="RefSeq" id="XP_012939412.1">
    <property type="nucleotide sequence ID" value="XM_013083958.2"/>
</dbReference>
<accession>A0ABM1A2C2</accession>